<dbReference type="PROSITE" id="PS00675">
    <property type="entry name" value="SIGMA54_INTERACT_1"/>
    <property type="match status" value="1"/>
</dbReference>
<dbReference type="PANTHER" id="PTHR32071:SF74">
    <property type="entry name" value="TRANSCRIPTIONAL ACTIVATOR ROCR"/>
    <property type="match status" value="1"/>
</dbReference>
<accession>A0A162MI49</accession>
<evidence type="ECO:0000256" key="5">
    <source>
        <dbReference type="ARBA" id="ARBA00023163"/>
    </source>
</evidence>
<dbReference type="GO" id="GO:0043565">
    <property type="term" value="F:sequence-specific DNA binding"/>
    <property type="evidence" value="ECO:0007669"/>
    <property type="project" value="InterPro"/>
</dbReference>
<dbReference type="PROSITE" id="PS50112">
    <property type="entry name" value="PAS"/>
    <property type="match status" value="1"/>
</dbReference>
<reference evidence="8 9" key="1">
    <citation type="submission" date="2015-12" db="EMBL/GenBank/DDBJ databases">
        <title>Draft genome of Thermovenabulum gondwanense isolated from a red thermophilic microbial mat colonisisng an outflow channel of a bore well.</title>
        <authorList>
            <person name="Patel B.K."/>
        </authorList>
    </citation>
    <scope>NUCLEOTIDE SEQUENCE [LARGE SCALE GENOMIC DNA]</scope>
    <source>
        <strain evidence="8 9">R270</strain>
    </source>
</reference>
<dbReference type="EMBL" id="LOHZ01000030">
    <property type="protein sequence ID" value="KYO66126.1"/>
    <property type="molecule type" value="Genomic_DNA"/>
</dbReference>
<dbReference type="PROSITE" id="PS00688">
    <property type="entry name" value="SIGMA54_INTERACT_3"/>
    <property type="match status" value="1"/>
</dbReference>
<dbReference type="InterPro" id="IPR003593">
    <property type="entry name" value="AAA+_ATPase"/>
</dbReference>
<evidence type="ECO:0000256" key="2">
    <source>
        <dbReference type="ARBA" id="ARBA00022840"/>
    </source>
</evidence>
<evidence type="ECO:0000259" key="7">
    <source>
        <dbReference type="PROSITE" id="PS50112"/>
    </source>
</evidence>
<dbReference type="Gene3D" id="3.30.450.20">
    <property type="entry name" value="PAS domain"/>
    <property type="match status" value="1"/>
</dbReference>
<dbReference type="RefSeq" id="WP_083947392.1">
    <property type="nucleotide sequence ID" value="NZ_LOHZ01000030.1"/>
</dbReference>
<dbReference type="InterPro" id="IPR027417">
    <property type="entry name" value="P-loop_NTPase"/>
</dbReference>
<evidence type="ECO:0000313" key="9">
    <source>
        <dbReference type="Proteomes" id="UP000075737"/>
    </source>
</evidence>
<dbReference type="InterPro" id="IPR000014">
    <property type="entry name" value="PAS"/>
</dbReference>
<dbReference type="PROSITE" id="PS00676">
    <property type="entry name" value="SIGMA54_INTERACT_2"/>
    <property type="match status" value="1"/>
</dbReference>
<keyword evidence="5" id="KW-0804">Transcription</keyword>
<dbReference type="SUPFAM" id="SSF46689">
    <property type="entry name" value="Homeodomain-like"/>
    <property type="match status" value="1"/>
</dbReference>
<keyword evidence="3" id="KW-0805">Transcription regulation</keyword>
<evidence type="ECO:0000256" key="3">
    <source>
        <dbReference type="ARBA" id="ARBA00023015"/>
    </source>
</evidence>
<dbReference type="Pfam" id="PF02954">
    <property type="entry name" value="HTH_8"/>
    <property type="match status" value="1"/>
</dbReference>
<dbReference type="FunFam" id="3.40.50.300:FF:000006">
    <property type="entry name" value="DNA-binding transcriptional regulator NtrC"/>
    <property type="match status" value="1"/>
</dbReference>
<organism evidence="8 9">
    <name type="scientific">Thermovenabulum gondwanense</name>
    <dbReference type="NCBI Taxonomy" id="520767"/>
    <lineage>
        <taxon>Bacteria</taxon>
        <taxon>Bacillati</taxon>
        <taxon>Bacillota</taxon>
        <taxon>Clostridia</taxon>
        <taxon>Thermosediminibacterales</taxon>
        <taxon>Thermosediminibacteraceae</taxon>
        <taxon>Thermovenabulum</taxon>
    </lineage>
</organism>
<dbReference type="Gene3D" id="1.10.10.60">
    <property type="entry name" value="Homeodomain-like"/>
    <property type="match status" value="1"/>
</dbReference>
<dbReference type="Pfam" id="PF00158">
    <property type="entry name" value="Sigma54_activat"/>
    <property type="match status" value="1"/>
</dbReference>
<dbReference type="InterPro" id="IPR009057">
    <property type="entry name" value="Homeodomain-like_sf"/>
</dbReference>
<dbReference type="NCBIfam" id="TIGR00229">
    <property type="entry name" value="sensory_box"/>
    <property type="match status" value="1"/>
</dbReference>
<keyword evidence="4" id="KW-0238">DNA-binding</keyword>
<dbReference type="InterPro" id="IPR058031">
    <property type="entry name" value="AAA_lid_NorR"/>
</dbReference>
<dbReference type="AlphaFoldDB" id="A0A162MI49"/>
<dbReference type="GO" id="GO:0005524">
    <property type="term" value="F:ATP binding"/>
    <property type="evidence" value="ECO:0007669"/>
    <property type="project" value="UniProtKB-KW"/>
</dbReference>
<dbReference type="CDD" id="cd00130">
    <property type="entry name" value="PAS"/>
    <property type="match status" value="1"/>
</dbReference>
<sequence>MKEIEIIKAQLELLLSHIEEGIHIVDDSGVTVYYNDAVAKIEGLTKEEVVGRHILEIFPSLDEEQSTLLKVLKTGEPIYEKEQTFTNYKGKRITSINTTLPIKVGGKIIGAMEISRDITSVKDLSERISDLQAIIYGKKRPEEKKTGAVFTFDDIIGESRGIKELKALAKRAAKSFIPVLVWGETGTGKELFVQAIHNESPRKNKPFIPQNCAALPATLLEGILFGTIKGGFTGAEDRPGLFELADGGTLFLDEINSMPLELQAKLLRVLQEGTVRRIGDTRVRLVDTRVITACSEDPVEAVRKKRLREDLFYRINVVSLRIPPLRERKEDIPILVDYFIKKYGPESEGSIKVSQAVMDIFYEYPWPGNVRELEHAIEGALVIMEGDTILPVHLPLQIKSYFSPVKGNIIYQETMNLQETLEKVERDLIKKAIENTRGNISRAARLLGIPRQTLQYKLRKISEIKGENYRKEEKEIENSS</sequence>
<dbReference type="Gene3D" id="3.40.50.300">
    <property type="entry name" value="P-loop containing nucleotide triphosphate hydrolases"/>
    <property type="match status" value="1"/>
</dbReference>
<evidence type="ECO:0000256" key="4">
    <source>
        <dbReference type="ARBA" id="ARBA00023125"/>
    </source>
</evidence>
<keyword evidence="9" id="KW-1185">Reference proteome</keyword>
<dbReference type="Pfam" id="PF08448">
    <property type="entry name" value="PAS_4"/>
    <property type="match status" value="1"/>
</dbReference>
<keyword evidence="1" id="KW-0547">Nucleotide-binding</keyword>
<keyword evidence="2" id="KW-0067">ATP-binding</keyword>
<dbReference type="Proteomes" id="UP000075737">
    <property type="component" value="Unassembled WGS sequence"/>
</dbReference>
<dbReference type="InterPro" id="IPR025662">
    <property type="entry name" value="Sigma_54_int_dom_ATP-bd_1"/>
</dbReference>
<dbReference type="SMART" id="SM00091">
    <property type="entry name" value="PAS"/>
    <property type="match status" value="1"/>
</dbReference>
<dbReference type="InterPro" id="IPR002078">
    <property type="entry name" value="Sigma_54_int"/>
</dbReference>
<dbReference type="Gene3D" id="1.10.8.60">
    <property type="match status" value="1"/>
</dbReference>
<feature type="domain" description="PAS" evidence="7">
    <location>
        <begin position="7"/>
        <end position="58"/>
    </location>
</feature>
<dbReference type="STRING" id="520767.ATZ99_13180"/>
<dbReference type="InterPro" id="IPR035965">
    <property type="entry name" value="PAS-like_dom_sf"/>
</dbReference>
<evidence type="ECO:0000313" key="8">
    <source>
        <dbReference type="EMBL" id="KYO66126.1"/>
    </source>
</evidence>
<proteinExistence type="predicted"/>
<dbReference type="InterPro" id="IPR013656">
    <property type="entry name" value="PAS_4"/>
</dbReference>
<dbReference type="SMART" id="SM00382">
    <property type="entry name" value="AAA"/>
    <property type="match status" value="1"/>
</dbReference>
<dbReference type="PANTHER" id="PTHR32071">
    <property type="entry name" value="TRANSCRIPTIONAL REGULATORY PROTEIN"/>
    <property type="match status" value="1"/>
</dbReference>
<dbReference type="PROSITE" id="PS50045">
    <property type="entry name" value="SIGMA54_INTERACT_4"/>
    <property type="match status" value="1"/>
</dbReference>
<dbReference type="GO" id="GO:0006355">
    <property type="term" value="P:regulation of DNA-templated transcription"/>
    <property type="evidence" value="ECO:0007669"/>
    <property type="project" value="InterPro"/>
</dbReference>
<comment type="caution">
    <text evidence="8">The sequence shown here is derived from an EMBL/GenBank/DDBJ whole genome shotgun (WGS) entry which is preliminary data.</text>
</comment>
<dbReference type="PRINTS" id="PR01590">
    <property type="entry name" value="HTHFIS"/>
</dbReference>
<dbReference type="PATRIC" id="fig|520767.4.peg.1420"/>
<evidence type="ECO:0000256" key="1">
    <source>
        <dbReference type="ARBA" id="ARBA00022741"/>
    </source>
</evidence>
<dbReference type="InterPro" id="IPR025943">
    <property type="entry name" value="Sigma_54_int_dom_ATP-bd_2"/>
</dbReference>
<dbReference type="SUPFAM" id="SSF52540">
    <property type="entry name" value="P-loop containing nucleoside triphosphate hydrolases"/>
    <property type="match status" value="1"/>
</dbReference>
<dbReference type="InterPro" id="IPR025944">
    <property type="entry name" value="Sigma_54_int_dom_CS"/>
</dbReference>
<dbReference type="InterPro" id="IPR002197">
    <property type="entry name" value="HTH_Fis"/>
</dbReference>
<dbReference type="OrthoDB" id="9803970at2"/>
<dbReference type="CDD" id="cd00009">
    <property type="entry name" value="AAA"/>
    <property type="match status" value="1"/>
</dbReference>
<dbReference type="Pfam" id="PF25601">
    <property type="entry name" value="AAA_lid_14"/>
    <property type="match status" value="1"/>
</dbReference>
<feature type="domain" description="Sigma-54 factor interaction" evidence="6">
    <location>
        <begin position="155"/>
        <end position="382"/>
    </location>
</feature>
<gene>
    <name evidence="8" type="primary">rocR_5</name>
    <name evidence="8" type="ORF">ATZ99_13180</name>
</gene>
<name>A0A162MI49_9FIRM</name>
<dbReference type="SUPFAM" id="SSF55785">
    <property type="entry name" value="PYP-like sensor domain (PAS domain)"/>
    <property type="match status" value="1"/>
</dbReference>
<evidence type="ECO:0000259" key="6">
    <source>
        <dbReference type="PROSITE" id="PS50045"/>
    </source>
</evidence>
<protein>
    <submittedName>
        <fullName evidence="8">Arginine utilization regulatory protein RocR</fullName>
    </submittedName>
</protein>